<dbReference type="GO" id="GO:0031640">
    <property type="term" value="P:killing of cells of another organism"/>
    <property type="evidence" value="ECO:0007669"/>
    <property type="project" value="UniProtKB-KW"/>
</dbReference>
<dbReference type="InterPro" id="IPR023347">
    <property type="entry name" value="Lysozyme_dom_sf"/>
</dbReference>
<dbReference type="GO" id="GO:0042742">
    <property type="term" value="P:defense response to bacterium"/>
    <property type="evidence" value="ECO:0007669"/>
    <property type="project" value="UniProtKB-KW"/>
</dbReference>
<accession>A0A2S5CGH3</accession>
<dbReference type="Gene3D" id="1.10.530.40">
    <property type="match status" value="1"/>
</dbReference>
<comment type="caution">
    <text evidence="4">The sequence shown here is derived from an EMBL/GenBank/DDBJ whole genome shotgun (WGS) entry which is preliminary data.</text>
</comment>
<dbReference type="AlphaFoldDB" id="A0A2S5CGH3"/>
<dbReference type="Pfam" id="PF00959">
    <property type="entry name" value="Phage_lysozyme"/>
    <property type="match status" value="1"/>
</dbReference>
<name>A0A2S5CGH3_9GAMM</name>
<dbReference type="InterPro" id="IPR023346">
    <property type="entry name" value="Lysozyme-like_dom_sf"/>
</dbReference>
<dbReference type="PANTHER" id="PTHR37406">
    <property type="entry name" value="T4-TYPE LYSOZYME 1-RELATED"/>
    <property type="match status" value="1"/>
</dbReference>
<dbReference type="GO" id="GO:0003796">
    <property type="term" value="F:lysozyme activity"/>
    <property type="evidence" value="ECO:0007669"/>
    <property type="project" value="UniProtKB-EC"/>
</dbReference>
<dbReference type="InterPro" id="IPR052619">
    <property type="entry name" value="Phage_lysozyme-like"/>
</dbReference>
<keyword evidence="3" id="KW-0326">Glycosidase</keyword>
<dbReference type="InterPro" id="IPR001165">
    <property type="entry name" value="T4-type_lysozyme"/>
</dbReference>
<dbReference type="Proteomes" id="UP000237423">
    <property type="component" value="Unassembled WGS sequence"/>
</dbReference>
<organism evidence="4 5">
    <name type="scientific">Methylovulum psychrotolerans</name>
    <dbReference type="NCBI Taxonomy" id="1704499"/>
    <lineage>
        <taxon>Bacteria</taxon>
        <taxon>Pseudomonadati</taxon>
        <taxon>Pseudomonadota</taxon>
        <taxon>Gammaproteobacteria</taxon>
        <taxon>Methylococcales</taxon>
        <taxon>Methylococcaceae</taxon>
        <taxon>Methylovulum</taxon>
    </lineage>
</organism>
<dbReference type="InterPro" id="IPR002196">
    <property type="entry name" value="Glyco_hydro_24"/>
</dbReference>
<dbReference type="PANTHER" id="PTHR37406:SF1">
    <property type="entry name" value="T4-TYPE LYSOZYME 1-RELATED"/>
    <property type="match status" value="1"/>
</dbReference>
<keyword evidence="1 3" id="KW-0929">Antimicrobial</keyword>
<dbReference type="SUPFAM" id="SSF53955">
    <property type="entry name" value="Lysozyme-like"/>
    <property type="match status" value="1"/>
</dbReference>
<proteinExistence type="inferred from homology"/>
<comment type="catalytic activity">
    <reaction evidence="3">
        <text>Hydrolysis of (1-&gt;4)-beta-linkages between N-acetylmuramic acid and N-acetyl-D-glucosamine residues in a peptidoglycan and between N-acetyl-D-glucosamine residues in chitodextrins.</text>
        <dbReference type="EC" id="3.2.1.17"/>
    </reaction>
</comment>
<keyword evidence="2 3" id="KW-0081">Bacteriolytic enzyme</keyword>
<dbReference type="EC" id="3.2.1.17" evidence="3"/>
<evidence type="ECO:0000256" key="1">
    <source>
        <dbReference type="ARBA" id="ARBA00022529"/>
    </source>
</evidence>
<evidence type="ECO:0000313" key="5">
    <source>
        <dbReference type="Proteomes" id="UP000237423"/>
    </source>
</evidence>
<sequence>MDDKVVNLVKGHEGFRSIVYNDTVGIATIGYGYNLEANPLQLSAQKIAQLKAHGIGMVEASSYLVQMLDIIEHKLSGKLPWWSKLNLARQAVLLDMAYNLGVDGLLEFKNTLAAVGRSDYVAASKGMLASRWAGQVKDRAKQLANIMIVGRL</sequence>
<dbReference type="PRINTS" id="PR00684">
    <property type="entry name" value="T4LYSOZYME"/>
</dbReference>
<dbReference type="GO" id="GO:0009253">
    <property type="term" value="P:peptidoglycan catabolic process"/>
    <property type="evidence" value="ECO:0007669"/>
    <property type="project" value="InterPro"/>
</dbReference>
<evidence type="ECO:0000256" key="2">
    <source>
        <dbReference type="ARBA" id="ARBA00022638"/>
    </source>
</evidence>
<comment type="similarity">
    <text evidence="3">Belongs to the glycosyl hydrolase 24 family.</text>
</comment>
<evidence type="ECO:0000256" key="3">
    <source>
        <dbReference type="RuleBase" id="RU003788"/>
    </source>
</evidence>
<protein>
    <recommendedName>
        <fullName evidence="3">Lysozyme</fullName>
        <ecNumber evidence="3">3.2.1.17</ecNumber>
    </recommendedName>
</protein>
<dbReference type="EMBL" id="PGFZ01000020">
    <property type="protein sequence ID" value="POZ49896.1"/>
    <property type="molecule type" value="Genomic_DNA"/>
</dbReference>
<reference evidence="4 5" key="1">
    <citation type="submission" date="2017-11" db="EMBL/GenBank/DDBJ databases">
        <title>Draft Genome Sequence of Methylobacter psychrotolerans Sph1T, an Obligate Methanotroph from Low-Temperature Environments.</title>
        <authorList>
            <person name="Oshkin I.Y."/>
            <person name="Miroshnikov K."/>
            <person name="Belova S.E."/>
            <person name="Korzhenkov A."/>
            <person name="Toshchakov S.V."/>
            <person name="Dedysh S.N."/>
        </authorList>
    </citation>
    <scope>NUCLEOTIDE SEQUENCE [LARGE SCALE GENOMIC DNA]</scope>
    <source>
        <strain evidence="4 5">Sph1</strain>
    </source>
</reference>
<keyword evidence="3" id="KW-0378">Hydrolase</keyword>
<dbReference type="GO" id="GO:0016998">
    <property type="term" value="P:cell wall macromolecule catabolic process"/>
    <property type="evidence" value="ECO:0007669"/>
    <property type="project" value="InterPro"/>
</dbReference>
<evidence type="ECO:0000313" key="4">
    <source>
        <dbReference type="EMBL" id="POZ49896.1"/>
    </source>
</evidence>
<gene>
    <name evidence="4" type="ORF">AADEFJLK_04342</name>
</gene>
<dbReference type="RefSeq" id="WP_103975772.1">
    <property type="nucleotide sequence ID" value="NZ_PGFZ01000020.1"/>
</dbReference>